<keyword evidence="1" id="KW-0614">Plasmid</keyword>
<geneLocation type="plasmid" evidence="1">
    <name>pBC453</name>
</geneLocation>
<reference evidence="1" key="2">
    <citation type="journal article" date="2017" name="Genome Announc.">
        <title>High-Quality Draft Genome Sequence of Burkholderia contaminans CH-1, a Gram-Negative Bacterium That Metabolizes 2-Azahypoxanthine, a Plant Growth-Regulating Compound.</title>
        <authorList>
            <person name="Choi J.-H."/>
            <person name="Sugiura H."/>
            <person name="Moriuchi R."/>
            <person name="Kawagishi H."/>
            <person name="Dohra H."/>
        </authorList>
    </citation>
    <scope>NUCLEOTIDE SEQUENCE</scope>
    <source>
        <strain evidence="1">CH-1</strain>
        <plasmid evidence="1">pBC453</plasmid>
    </source>
</reference>
<dbReference type="AlphaFoldDB" id="A0A250LL31"/>
<proteinExistence type="predicted"/>
<organism evidence="1">
    <name type="scientific">Burkholderia contaminans</name>
    <dbReference type="NCBI Taxonomy" id="488447"/>
    <lineage>
        <taxon>Bacteria</taxon>
        <taxon>Pseudomonadati</taxon>
        <taxon>Pseudomonadota</taxon>
        <taxon>Betaproteobacteria</taxon>
        <taxon>Burkholderiales</taxon>
        <taxon>Burkholderiaceae</taxon>
        <taxon>Burkholderia</taxon>
        <taxon>Burkholderia cepacia complex</taxon>
    </lineage>
</organism>
<sequence length="58" mass="6356">MDCRSWWEDPIEPSLIAIDVDANVMRITSVKSLAYRADIRTEVAGSGDGAREPDSACD</sequence>
<accession>A0A250LL31</accession>
<reference evidence="1" key="1">
    <citation type="journal article" date="2016" name="Biosci. Biotechnol. Biochem.">
        <title>Bioconversion of AHX to AOH by resting cells of Burkholderia contaminans CH-1.</title>
        <authorList>
            <person name="Choi J.H."/>
            <person name="Kikuchi A."/>
            <person name="Pumkaeo P."/>
            <person name="Hirai H."/>
            <person name="Tokuyama S."/>
            <person name="Kawagishi H."/>
        </authorList>
    </citation>
    <scope>NUCLEOTIDE SEQUENCE</scope>
    <source>
        <strain evidence="1">CH-1</strain>
        <plasmid evidence="1">pBC453</plasmid>
    </source>
</reference>
<name>A0A250LL31_9BURK</name>
<evidence type="ECO:0000313" key="1">
    <source>
        <dbReference type="EMBL" id="BBA45268.1"/>
    </source>
</evidence>
<protein>
    <submittedName>
        <fullName evidence="1">Uncharacterized protein</fullName>
    </submittedName>
</protein>
<dbReference type="EMBL" id="AP018360">
    <property type="protein sequence ID" value="BBA45268.1"/>
    <property type="molecule type" value="Genomic_DNA"/>
</dbReference>
<gene>
    <name evidence="1" type="ORF">BCCH1_77790</name>
</gene>